<name>A0A2G1VNC6_9FLAO</name>
<dbReference type="Proteomes" id="UP000229433">
    <property type="component" value="Unassembled WGS sequence"/>
</dbReference>
<dbReference type="OrthoDB" id="747541at2"/>
<dbReference type="AlphaFoldDB" id="A0A2G1VNC6"/>
<evidence type="ECO:0000259" key="1">
    <source>
        <dbReference type="Pfam" id="PF13182"/>
    </source>
</evidence>
<evidence type="ECO:0000313" key="2">
    <source>
        <dbReference type="EMBL" id="PHQ27979.1"/>
    </source>
</evidence>
<dbReference type="Pfam" id="PF13182">
    <property type="entry name" value="DUF4007"/>
    <property type="match status" value="1"/>
</dbReference>
<organism evidence="2 3">
    <name type="scientific">Leeuwenhoekiella nanhaiensis</name>
    <dbReference type="NCBI Taxonomy" id="1655491"/>
    <lineage>
        <taxon>Bacteria</taxon>
        <taxon>Pseudomonadati</taxon>
        <taxon>Bacteroidota</taxon>
        <taxon>Flavobacteriia</taxon>
        <taxon>Flavobacteriales</taxon>
        <taxon>Flavobacteriaceae</taxon>
        <taxon>Leeuwenhoekiella</taxon>
    </lineage>
</organism>
<comment type="caution">
    <text evidence="2">The sequence shown here is derived from an EMBL/GenBank/DDBJ whole genome shotgun (WGS) entry which is preliminary data.</text>
</comment>
<dbReference type="RefSeq" id="WP_099647578.1">
    <property type="nucleotide sequence ID" value="NZ_KZ319303.1"/>
</dbReference>
<protein>
    <recommendedName>
        <fullName evidence="1">DUF4007 domain-containing protein</fullName>
    </recommendedName>
</protein>
<dbReference type="EMBL" id="NQXA01000023">
    <property type="protein sequence ID" value="PHQ27979.1"/>
    <property type="molecule type" value="Genomic_DNA"/>
</dbReference>
<feature type="domain" description="DUF4007" evidence="1">
    <location>
        <begin position="6"/>
        <end position="285"/>
    </location>
</feature>
<dbReference type="InterPro" id="IPR025248">
    <property type="entry name" value="DUF4007"/>
</dbReference>
<sequence length="287" mass="33416">MNKLTFTGHETFHCRHFWLKKGYDYLSKGQSFKNPDAVTALGVGKNMVMSINFWLKAFGINDQEDQATVFADKIFDSNTGYDPFLEYEGTLWLLHYKLLDTNLASIYPLVFKEFRKSRVNSQFTTQQLLRYLLRTATNNETSIAENSLKNDIKVFIKTYYIADKNIKDMEDDLSSIFIDLNLITKVTDTEEGSVFQLKVSERPEIPKEIFYFLILDNFPEFTSISFDDIQNNIGDVFACSTEGTELKIQEISETFKEVVYKKDAGRKEIQIKNIPSKWDILERYYNA</sequence>
<reference evidence="2 3" key="1">
    <citation type="submission" date="2017-08" db="EMBL/GenBank/DDBJ databases">
        <title>The whole genome shortgun sequences of strain Leeuwenhoekiella nanhaiensis G18 from the South China Sea.</title>
        <authorList>
            <person name="Liu Q."/>
        </authorList>
    </citation>
    <scope>NUCLEOTIDE SEQUENCE [LARGE SCALE GENOMIC DNA]</scope>
    <source>
        <strain evidence="2 3">G18</strain>
    </source>
</reference>
<gene>
    <name evidence="2" type="ORF">CJ305_17385</name>
</gene>
<keyword evidence="3" id="KW-1185">Reference proteome</keyword>
<evidence type="ECO:0000313" key="3">
    <source>
        <dbReference type="Proteomes" id="UP000229433"/>
    </source>
</evidence>
<proteinExistence type="predicted"/>
<accession>A0A2G1VNC6</accession>